<name>A0A9D4ETQ2_DREPO</name>
<dbReference type="EMBL" id="JAIWYP010000008">
    <property type="protein sequence ID" value="KAH3783870.1"/>
    <property type="molecule type" value="Genomic_DNA"/>
</dbReference>
<reference evidence="1" key="1">
    <citation type="journal article" date="2019" name="bioRxiv">
        <title>The Genome of the Zebra Mussel, Dreissena polymorpha: A Resource for Invasive Species Research.</title>
        <authorList>
            <person name="McCartney M.A."/>
            <person name="Auch B."/>
            <person name="Kono T."/>
            <person name="Mallez S."/>
            <person name="Zhang Y."/>
            <person name="Obille A."/>
            <person name="Becker A."/>
            <person name="Abrahante J.E."/>
            <person name="Garbe J."/>
            <person name="Badalamenti J.P."/>
            <person name="Herman A."/>
            <person name="Mangelson H."/>
            <person name="Liachko I."/>
            <person name="Sullivan S."/>
            <person name="Sone E.D."/>
            <person name="Koren S."/>
            <person name="Silverstein K.A.T."/>
            <person name="Beckman K.B."/>
            <person name="Gohl D.M."/>
        </authorList>
    </citation>
    <scope>NUCLEOTIDE SEQUENCE</scope>
    <source>
        <strain evidence="1">Duluth1</strain>
        <tissue evidence="1">Whole animal</tissue>
    </source>
</reference>
<dbReference type="Proteomes" id="UP000828390">
    <property type="component" value="Unassembled WGS sequence"/>
</dbReference>
<comment type="caution">
    <text evidence="1">The sequence shown here is derived from an EMBL/GenBank/DDBJ whole genome shotgun (WGS) entry which is preliminary data.</text>
</comment>
<reference evidence="1" key="2">
    <citation type="submission" date="2020-11" db="EMBL/GenBank/DDBJ databases">
        <authorList>
            <person name="McCartney M.A."/>
            <person name="Auch B."/>
            <person name="Kono T."/>
            <person name="Mallez S."/>
            <person name="Becker A."/>
            <person name="Gohl D.M."/>
            <person name="Silverstein K.A.T."/>
            <person name="Koren S."/>
            <person name="Bechman K.B."/>
            <person name="Herman A."/>
            <person name="Abrahante J.E."/>
            <person name="Garbe J."/>
        </authorList>
    </citation>
    <scope>NUCLEOTIDE SEQUENCE</scope>
    <source>
        <strain evidence="1">Duluth1</strain>
        <tissue evidence="1">Whole animal</tissue>
    </source>
</reference>
<keyword evidence="2" id="KW-1185">Reference proteome</keyword>
<organism evidence="1 2">
    <name type="scientific">Dreissena polymorpha</name>
    <name type="common">Zebra mussel</name>
    <name type="synonym">Mytilus polymorpha</name>
    <dbReference type="NCBI Taxonomy" id="45954"/>
    <lineage>
        <taxon>Eukaryota</taxon>
        <taxon>Metazoa</taxon>
        <taxon>Spiralia</taxon>
        <taxon>Lophotrochozoa</taxon>
        <taxon>Mollusca</taxon>
        <taxon>Bivalvia</taxon>
        <taxon>Autobranchia</taxon>
        <taxon>Heteroconchia</taxon>
        <taxon>Euheterodonta</taxon>
        <taxon>Imparidentia</taxon>
        <taxon>Neoheterodontei</taxon>
        <taxon>Myida</taxon>
        <taxon>Dreissenoidea</taxon>
        <taxon>Dreissenidae</taxon>
        <taxon>Dreissena</taxon>
    </lineage>
</organism>
<evidence type="ECO:0000313" key="2">
    <source>
        <dbReference type="Proteomes" id="UP000828390"/>
    </source>
</evidence>
<proteinExistence type="predicted"/>
<dbReference type="AlphaFoldDB" id="A0A9D4ETQ2"/>
<accession>A0A9D4ETQ2</accession>
<protein>
    <submittedName>
        <fullName evidence="1">Uncharacterized protein</fullName>
    </submittedName>
</protein>
<gene>
    <name evidence="1" type="ORF">DPMN_161820</name>
</gene>
<evidence type="ECO:0000313" key="1">
    <source>
        <dbReference type="EMBL" id="KAH3783870.1"/>
    </source>
</evidence>
<sequence length="95" mass="11039">MDYVAELYESLRAFKLVDAIKSKDRRIRLKKLKCTLSLMLEEGAGMLLFPLTQGAFPQILVEQWDLRFKSAVEEHPPETCDKSVQTRYDAFKDQV</sequence>